<accession>A0A8S1DEA3</accession>
<dbReference type="EMBL" id="CADEPI010000174">
    <property type="protein sequence ID" value="CAB3378929.1"/>
    <property type="molecule type" value="Genomic_DNA"/>
</dbReference>
<evidence type="ECO:0000313" key="3">
    <source>
        <dbReference type="Proteomes" id="UP000494165"/>
    </source>
</evidence>
<dbReference type="AlphaFoldDB" id="A0A8S1DEA3"/>
<comment type="caution">
    <text evidence="2">The sequence shown here is derived from an EMBL/GenBank/DDBJ whole genome shotgun (WGS) entry which is preliminary data.</text>
</comment>
<sequence>MEGAHCPKCKRALICQYCIPGTSKRAHEQDGAMSQSPSKIRKTMVSPSPADKIDNLPGTSSKTDSDQDQSPGDSAFESNDSEEGEAEKIKREAGFCVMCESYVHLKLHWFTWHNKKNNFADDCYEIKMFDEIEMKILVSKGTNVDKELKACHICKEIFFVHRVDNHKCKNVKDCKHEEQIHQSGGYCLMCKFHFDDLLEHKNHSHMNNDSYEVREINGQSTLLPKGTNRDEELDKCDDCPRVTYSYRLHQLLHHL</sequence>
<keyword evidence="3" id="KW-1185">Reference proteome</keyword>
<feature type="region of interest" description="Disordered" evidence="1">
    <location>
        <begin position="23"/>
        <end position="84"/>
    </location>
</feature>
<organism evidence="2 3">
    <name type="scientific">Cloeon dipterum</name>
    <dbReference type="NCBI Taxonomy" id="197152"/>
    <lineage>
        <taxon>Eukaryota</taxon>
        <taxon>Metazoa</taxon>
        <taxon>Ecdysozoa</taxon>
        <taxon>Arthropoda</taxon>
        <taxon>Hexapoda</taxon>
        <taxon>Insecta</taxon>
        <taxon>Pterygota</taxon>
        <taxon>Palaeoptera</taxon>
        <taxon>Ephemeroptera</taxon>
        <taxon>Pisciforma</taxon>
        <taxon>Baetidae</taxon>
        <taxon>Cloeon</taxon>
    </lineage>
</organism>
<reference evidence="2 3" key="1">
    <citation type="submission" date="2020-04" db="EMBL/GenBank/DDBJ databases">
        <authorList>
            <person name="Alioto T."/>
            <person name="Alioto T."/>
            <person name="Gomez Garrido J."/>
        </authorList>
    </citation>
    <scope>NUCLEOTIDE SEQUENCE [LARGE SCALE GENOMIC DNA]</scope>
</reference>
<evidence type="ECO:0000256" key="1">
    <source>
        <dbReference type="SAM" id="MobiDB-lite"/>
    </source>
</evidence>
<dbReference type="Proteomes" id="UP000494165">
    <property type="component" value="Unassembled WGS sequence"/>
</dbReference>
<proteinExistence type="predicted"/>
<name>A0A8S1DEA3_9INSE</name>
<gene>
    <name evidence="2" type="ORF">CLODIP_2_CD00611</name>
</gene>
<protein>
    <submittedName>
        <fullName evidence="2">Uncharacterized protein</fullName>
    </submittedName>
</protein>
<evidence type="ECO:0000313" key="2">
    <source>
        <dbReference type="EMBL" id="CAB3378929.1"/>
    </source>
</evidence>